<dbReference type="Proteomes" id="UP000001549">
    <property type="component" value="Chromosome"/>
</dbReference>
<dbReference type="PANTHER" id="PTHR33164">
    <property type="entry name" value="TRANSCRIPTIONAL REGULATOR, MARR FAMILY"/>
    <property type="match status" value="1"/>
</dbReference>
<dbReference type="SUPFAM" id="SSF46785">
    <property type="entry name" value="Winged helix' DNA-binding domain"/>
    <property type="match status" value="1"/>
</dbReference>
<evidence type="ECO:0000313" key="4">
    <source>
        <dbReference type="Proteomes" id="UP000001549"/>
    </source>
</evidence>
<dbReference type="GO" id="GO:0006950">
    <property type="term" value="P:response to stress"/>
    <property type="evidence" value="ECO:0007669"/>
    <property type="project" value="TreeGrafter"/>
</dbReference>
<reference evidence="3 4" key="1">
    <citation type="submission" date="2011-05" db="EMBL/GenBank/DDBJ databases">
        <title>Complete sequence of chromosome of Frankia symbiont of Datisca glomerata.</title>
        <authorList>
            <consortium name="US DOE Joint Genome Institute"/>
            <person name="Lucas S."/>
            <person name="Han J."/>
            <person name="Lapidus A."/>
            <person name="Cheng J.-F."/>
            <person name="Goodwin L."/>
            <person name="Pitluck S."/>
            <person name="Peters L."/>
            <person name="Mikhailova N."/>
            <person name="Chertkov O."/>
            <person name="Teshima H."/>
            <person name="Han C."/>
            <person name="Tapia R."/>
            <person name="Land M."/>
            <person name="Hauser L."/>
            <person name="Kyrpides N."/>
            <person name="Ivanova N."/>
            <person name="Pagani I."/>
            <person name="Berry A."/>
            <person name="Pawlowski K."/>
            <person name="Persson T."/>
            <person name="Vanden Heuvel B."/>
            <person name="Benson D."/>
            <person name="Woyke T."/>
        </authorList>
    </citation>
    <scope>NUCLEOTIDE SEQUENCE [LARGE SCALE GENOMIC DNA]</scope>
    <source>
        <strain evidence="4">4085684</strain>
    </source>
</reference>
<dbReference type="PANTHER" id="PTHR33164:SF43">
    <property type="entry name" value="HTH-TYPE TRANSCRIPTIONAL REPRESSOR YETL"/>
    <property type="match status" value="1"/>
</dbReference>
<keyword evidence="4" id="KW-1185">Reference proteome</keyword>
<dbReference type="InterPro" id="IPR000835">
    <property type="entry name" value="HTH_MarR-typ"/>
</dbReference>
<dbReference type="STRING" id="656024.FsymDg_3426"/>
<evidence type="ECO:0000259" key="2">
    <source>
        <dbReference type="PROSITE" id="PS50995"/>
    </source>
</evidence>
<dbReference type="SMART" id="SM00347">
    <property type="entry name" value="HTH_MARR"/>
    <property type="match status" value="1"/>
</dbReference>
<dbReference type="HOGENOM" id="CLU_089893_1_0_11"/>
<protein>
    <submittedName>
        <fullName evidence="3">Regulatory protein MarR</fullName>
    </submittedName>
</protein>
<name>F8B1G8_9ACTN</name>
<organism evidence="3 4">
    <name type="scientific">Candidatus Protofrankia datiscae</name>
    <dbReference type="NCBI Taxonomy" id="2716812"/>
    <lineage>
        <taxon>Bacteria</taxon>
        <taxon>Bacillati</taxon>
        <taxon>Actinomycetota</taxon>
        <taxon>Actinomycetes</taxon>
        <taxon>Frankiales</taxon>
        <taxon>Frankiaceae</taxon>
        <taxon>Protofrankia</taxon>
    </lineage>
</organism>
<evidence type="ECO:0000313" key="3">
    <source>
        <dbReference type="EMBL" id="AEH10720.1"/>
    </source>
</evidence>
<dbReference type="PROSITE" id="PS50995">
    <property type="entry name" value="HTH_MARR_2"/>
    <property type="match status" value="1"/>
</dbReference>
<dbReference type="EMBL" id="CP002801">
    <property type="protein sequence ID" value="AEH10720.1"/>
    <property type="molecule type" value="Genomic_DNA"/>
</dbReference>
<dbReference type="CDD" id="cd00090">
    <property type="entry name" value="HTH_ARSR"/>
    <property type="match status" value="1"/>
</dbReference>
<dbReference type="InterPro" id="IPR011991">
    <property type="entry name" value="ArsR-like_HTH"/>
</dbReference>
<dbReference type="InterPro" id="IPR036388">
    <property type="entry name" value="WH-like_DNA-bd_sf"/>
</dbReference>
<feature type="compositionally biased region" description="Low complexity" evidence="1">
    <location>
        <begin position="30"/>
        <end position="42"/>
    </location>
</feature>
<dbReference type="InterPro" id="IPR039422">
    <property type="entry name" value="MarR/SlyA-like"/>
</dbReference>
<dbReference type="Pfam" id="PF12802">
    <property type="entry name" value="MarR_2"/>
    <property type="match status" value="1"/>
</dbReference>
<dbReference type="Gene3D" id="1.10.10.10">
    <property type="entry name" value="Winged helix-like DNA-binding domain superfamily/Winged helix DNA-binding domain"/>
    <property type="match status" value="1"/>
</dbReference>
<dbReference type="GO" id="GO:0003700">
    <property type="term" value="F:DNA-binding transcription factor activity"/>
    <property type="evidence" value="ECO:0007669"/>
    <property type="project" value="InterPro"/>
</dbReference>
<dbReference type="KEGG" id="fsy:FsymDg_3426"/>
<gene>
    <name evidence="3" type="ordered locus">FsymDg_3426</name>
</gene>
<sequence length="255" mass="28384">MTGDGCANDRRSPHGGGTRGVPRHRRRPGHAAPVTRAARVRPPGTPEERHPGLDAKIVAALDRIGEALQVLARRAAEAHELSSTQLRVLVHLHAGPPPPARTSALARELDVADPTVSDALQALRRKGLVERERDPDDRRHYRLHLTADGQRTARAVSRWTAPVEVATSRIDRVDGEQLLATLLDVLERMHSEHLISVTRACTTCHHFRPAVRRARTAVHRCTFFDYRLEPSDIRVDCPEHVTREEFARRAAASGR</sequence>
<proteinExistence type="predicted"/>
<evidence type="ECO:0000256" key="1">
    <source>
        <dbReference type="SAM" id="MobiDB-lite"/>
    </source>
</evidence>
<dbReference type="AlphaFoldDB" id="F8B1G8"/>
<feature type="region of interest" description="Disordered" evidence="1">
    <location>
        <begin position="1"/>
        <end position="53"/>
    </location>
</feature>
<feature type="domain" description="HTH marR-type" evidence="2">
    <location>
        <begin position="54"/>
        <end position="191"/>
    </location>
</feature>
<accession>F8B1G8</accession>
<dbReference type="InterPro" id="IPR036390">
    <property type="entry name" value="WH_DNA-bd_sf"/>
</dbReference>
<dbReference type="eggNOG" id="COG1846">
    <property type="taxonomic scope" value="Bacteria"/>
</dbReference>